<evidence type="ECO:0000256" key="5">
    <source>
        <dbReference type="ARBA" id="ARBA00022692"/>
    </source>
</evidence>
<protein>
    <submittedName>
        <fullName evidence="10">Drug resistance transporter, EmrB/QacA subfamily</fullName>
    </submittedName>
</protein>
<dbReference type="eggNOG" id="COG0477">
    <property type="taxonomic scope" value="Bacteria"/>
</dbReference>
<keyword evidence="3" id="KW-0813">Transport</keyword>
<keyword evidence="11" id="KW-1185">Reference proteome</keyword>
<feature type="transmembrane region" description="Helical" evidence="8">
    <location>
        <begin position="306"/>
        <end position="329"/>
    </location>
</feature>
<feature type="transmembrane region" description="Helical" evidence="8">
    <location>
        <begin position="149"/>
        <end position="168"/>
    </location>
</feature>
<dbReference type="GO" id="GO:0005886">
    <property type="term" value="C:plasma membrane"/>
    <property type="evidence" value="ECO:0007669"/>
    <property type="project" value="UniProtKB-SubCell"/>
</dbReference>
<dbReference type="Proteomes" id="UP000004508">
    <property type="component" value="Unassembled WGS sequence"/>
</dbReference>
<dbReference type="EMBL" id="ADVG01000003">
    <property type="protein sequence ID" value="EFH83407.1"/>
    <property type="molecule type" value="Genomic_DNA"/>
</dbReference>
<dbReference type="CDD" id="cd17321">
    <property type="entry name" value="MFS_MMR_MDR_like"/>
    <property type="match status" value="1"/>
</dbReference>
<feature type="transmembrane region" description="Helical" evidence="8">
    <location>
        <begin position="365"/>
        <end position="391"/>
    </location>
</feature>
<dbReference type="RefSeq" id="WP_007914104.1">
    <property type="nucleotide sequence ID" value="NZ_ADVG01000003.1"/>
</dbReference>
<feature type="transmembrane region" description="Helical" evidence="8">
    <location>
        <begin position="233"/>
        <end position="256"/>
    </location>
</feature>
<dbReference type="PANTHER" id="PTHR42718">
    <property type="entry name" value="MAJOR FACILITATOR SUPERFAMILY MULTIDRUG TRANSPORTER MFSC"/>
    <property type="match status" value="1"/>
</dbReference>
<dbReference type="InterPro" id="IPR004638">
    <property type="entry name" value="EmrB-like"/>
</dbReference>
<comment type="similarity">
    <text evidence="2">Belongs to the major facilitator superfamily. EmrB family.</text>
</comment>
<dbReference type="Pfam" id="PF07690">
    <property type="entry name" value="MFS_1"/>
    <property type="match status" value="1"/>
</dbReference>
<dbReference type="NCBIfam" id="TIGR00711">
    <property type="entry name" value="efflux_EmrB"/>
    <property type="match status" value="1"/>
</dbReference>
<feature type="domain" description="Major facilitator superfamily (MFS) profile" evidence="9">
    <location>
        <begin position="21"/>
        <end position="459"/>
    </location>
</feature>
<feature type="transmembrane region" description="Helical" evidence="8">
    <location>
        <begin position="120"/>
        <end position="137"/>
    </location>
</feature>
<dbReference type="GO" id="GO:0022857">
    <property type="term" value="F:transmembrane transporter activity"/>
    <property type="evidence" value="ECO:0007669"/>
    <property type="project" value="InterPro"/>
</dbReference>
<evidence type="ECO:0000256" key="6">
    <source>
        <dbReference type="ARBA" id="ARBA00022989"/>
    </source>
</evidence>
<feature type="transmembrane region" description="Helical" evidence="8">
    <location>
        <begin position="59"/>
        <end position="79"/>
    </location>
</feature>
<feature type="transmembrane region" description="Helical" evidence="8">
    <location>
        <begin position="341"/>
        <end position="359"/>
    </location>
</feature>
<accession>D6TSK6</accession>
<gene>
    <name evidence="10" type="ORF">Krac_4363</name>
</gene>
<reference evidence="10 11" key="1">
    <citation type="journal article" date="2011" name="Stand. Genomic Sci.">
        <title>Non-contiguous finished genome sequence and contextual data of the filamentous soil bacterium Ktedonobacter racemifer type strain (SOSP1-21).</title>
        <authorList>
            <person name="Chang Y.J."/>
            <person name="Land M."/>
            <person name="Hauser L."/>
            <person name="Chertkov O."/>
            <person name="Del Rio T.G."/>
            <person name="Nolan M."/>
            <person name="Copeland A."/>
            <person name="Tice H."/>
            <person name="Cheng J.F."/>
            <person name="Lucas S."/>
            <person name="Han C."/>
            <person name="Goodwin L."/>
            <person name="Pitluck S."/>
            <person name="Ivanova N."/>
            <person name="Ovchinikova G."/>
            <person name="Pati A."/>
            <person name="Chen A."/>
            <person name="Palaniappan K."/>
            <person name="Mavromatis K."/>
            <person name="Liolios K."/>
            <person name="Brettin T."/>
            <person name="Fiebig A."/>
            <person name="Rohde M."/>
            <person name="Abt B."/>
            <person name="Goker M."/>
            <person name="Detter J.C."/>
            <person name="Woyke T."/>
            <person name="Bristow J."/>
            <person name="Eisen J.A."/>
            <person name="Markowitz V."/>
            <person name="Hugenholtz P."/>
            <person name="Kyrpides N.C."/>
            <person name="Klenk H.P."/>
            <person name="Lapidus A."/>
        </authorList>
    </citation>
    <scope>NUCLEOTIDE SEQUENCE [LARGE SCALE GENOMIC DNA]</scope>
    <source>
        <strain evidence="11">DSM 44963</strain>
    </source>
</reference>
<feature type="transmembrane region" description="Helical" evidence="8">
    <location>
        <begin position="20"/>
        <end position="39"/>
    </location>
</feature>
<comment type="subcellular location">
    <subcellularLocation>
        <location evidence="1">Cell membrane</location>
        <topology evidence="1">Multi-pass membrane protein</topology>
    </subcellularLocation>
</comment>
<comment type="caution">
    <text evidence="10">The sequence shown here is derived from an EMBL/GenBank/DDBJ whole genome shotgun (WGS) entry which is preliminary data.</text>
</comment>
<evidence type="ECO:0000256" key="4">
    <source>
        <dbReference type="ARBA" id="ARBA00022475"/>
    </source>
</evidence>
<evidence type="ECO:0000259" key="9">
    <source>
        <dbReference type="PROSITE" id="PS50850"/>
    </source>
</evidence>
<evidence type="ECO:0000256" key="2">
    <source>
        <dbReference type="ARBA" id="ARBA00008537"/>
    </source>
</evidence>
<evidence type="ECO:0000256" key="3">
    <source>
        <dbReference type="ARBA" id="ARBA00022448"/>
    </source>
</evidence>
<name>D6TSK6_KTERA</name>
<dbReference type="PROSITE" id="PS50850">
    <property type="entry name" value="MFS"/>
    <property type="match status" value="1"/>
</dbReference>
<feature type="transmembrane region" description="Helical" evidence="8">
    <location>
        <begin position="91"/>
        <end position="114"/>
    </location>
</feature>
<evidence type="ECO:0000256" key="8">
    <source>
        <dbReference type="SAM" id="Phobius"/>
    </source>
</evidence>
<dbReference type="AlphaFoldDB" id="D6TSK6"/>
<keyword evidence="6 8" id="KW-1133">Transmembrane helix</keyword>
<dbReference type="InterPro" id="IPR036259">
    <property type="entry name" value="MFS_trans_sf"/>
</dbReference>
<dbReference type="SUPFAM" id="SSF103473">
    <property type="entry name" value="MFS general substrate transporter"/>
    <property type="match status" value="1"/>
</dbReference>
<proteinExistence type="inferred from homology"/>
<dbReference type="InterPro" id="IPR011701">
    <property type="entry name" value="MFS"/>
</dbReference>
<dbReference type="PANTHER" id="PTHR42718:SF9">
    <property type="entry name" value="MAJOR FACILITATOR SUPERFAMILY MULTIDRUG TRANSPORTER MFSC"/>
    <property type="match status" value="1"/>
</dbReference>
<dbReference type="FunCoup" id="D6TSK6">
    <property type="interactions" value="264"/>
</dbReference>
<sequence length="459" mass="48003">MSRELQIPSVPSKKESIHALGLTAICFGFFMVILDTSVVNVALPAMQHDLHGSLEGLQWVVNGYTLIFASLLLSAGTLGDRLGHKRTFLTGYVLFTGASLLCSLAPSLNILIAARILQGVGPALLVPSSLSLITHGFQNPEKRARAVGFWAGSSGIGLAGGPIVGGLLVETLGWRSIFLLNVPFGLLALALTMRFVSETPRTTTQKRDLWGQACVIVALATLTYALIEGRSQGWISLQIVGMFLLCIGASGGFLLIETRHSTPMLPLHFFSSTAFSMPILVGCVLNFGLYGILFVLSLFFQDIYHYPAALAGVALLPITVATGSTALISGRITARLGTRRPMIGGLAASCLGTLLLLLGETGDSILLLTVGEIVIGLGCGMTVPAMTTAILNTVPKSQVGVASALLNASRQLGGVLGVAILGSILGSLSERSAFLAGMHIALLLVALLFLLGSVLISIT</sequence>
<dbReference type="Gene3D" id="1.20.1720.10">
    <property type="entry name" value="Multidrug resistance protein D"/>
    <property type="match status" value="1"/>
</dbReference>
<feature type="transmembrane region" description="Helical" evidence="8">
    <location>
        <begin position="277"/>
        <end position="300"/>
    </location>
</feature>
<dbReference type="OrthoDB" id="146360at2"/>
<organism evidence="10 11">
    <name type="scientific">Ktedonobacter racemifer DSM 44963</name>
    <dbReference type="NCBI Taxonomy" id="485913"/>
    <lineage>
        <taxon>Bacteria</taxon>
        <taxon>Bacillati</taxon>
        <taxon>Chloroflexota</taxon>
        <taxon>Ktedonobacteria</taxon>
        <taxon>Ktedonobacterales</taxon>
        <taxon>Ktedonobacteraceae</taxon>
        <taxon>Ktedonobacter</taxon>
    </lineage>
</organism>
<dbReference type="InParanoid" id="D6TSK6"/>
<evidence type="ECO:0000256" key="7">
    <source>
        <dbReference type="ARBA" id="ARBA00023136"/>
    </source>
</evidence>
<keyword evidence="5 8" id="KW-0812">Transmembrane</keyword>
<feature type="transmembrane region" description="Helical" evidence="8">
    <location>
        <begin position="174"/>
        <end position="197"/>
    </location>
</feature>
<keyword evidence="4" id="KW-1003">Cell membrane</keyword>
<feature type="transmembrane region" description="Helical" evidence="8">
    <location>
        <begin position="434"/>
        <end position="458"/>
    </location>
</feature>
<feature type="transmembrane region" description="Helical" evidence="8">
    <location>
        <begin position="412"/>
        <end position="428"/>
    </location>
</feature>
<dbReference type="Gene3D" id="1.20.1250.20">
    <property type="entry name" value="MFS general substrate transporter like domains"/>
    <property type="match status" value="1"/>
</dbReference>
<dbReference type="STRING" id="485913.Krac_4363"/>
<evidence type="ECO:0000256" key="1">
    <source>
        <dbReference type="ARBA" id="ARBA00004651"/>
    </source>
</evidence>
<dbReference type="InterPro" id="IPR020846">
    <property type="entry name" value="MFS_dom"/>
</dbReference>
<evidence type="ECO:0000313" key="10">
    <source>
        <dbReference type="EMBL" id="EFH83407.1"/>
    </source>
</evidence>
<keyword evidence="7 8" id="KW-0472">Membrane</keyword>
<feature type="transmembrane region" description="Helical" evidence="8">
    <location>
        <begin position="209"/>
        <end position="227"/>
    </location>
</feature>
<evidence type="ECO:0000313" key="11">
    <source>
        <dbReference type="Proteomes" id="UP000004508"/>
    </source>
</evidence>